<dbReference type="InterPro" id="IPR002921">
    <property type="entry name" value="Fungal_lipase-type"/>
</dbReference>
<proteinExistence type="predicted"/>
<dbReference type="Proteomes" id="UP000316714">
    <property type="component" value="Unassembled WGS sequence"/>
</dbReference>
<dbReference type="AlphaFoldDB" id="A0A5C5V2N3"/>
<dbReference type="Gene3D" id="3.40.50.1820">
    <property type="entry name" value="alpha/beta hydrolase"/>
    <property type="match status" value="1"/>
</dbReference>
<feature type="domain" description="Fungal lipase-type" evidence="1">
    <location>
        <begin position="161"/>
        <end position="304"/>
    </location>
</feature>
<evidence type="ECO:0000313" key="3">
    <source>
        <dbReference type="Proteomes" id="UP000316714"/>
    </source>
</evidence>
<dbReference type="InterPro" id="IPR029058">
    <property type="entry name" value="AB_hydrolase_fold"/>
</dbReference>
<dbReference type="GO" id="GO:0006629">
    <property type="term" value="P:lipid metabolic process"/>
    <property type="evidence" value="ECO:0007669"/>
    <property type="project" value="InterPro"/>
</dbReference>
<dbReference type="InterPro" id="IPR051218">
    <property type="entry name" value="Sec_MonoDiacylglyc_Lipase"/>
</dbReference>
<dbReference type="CDD" id="cd00519">
    <property type="entry name" value="Lipase_3"/>
    <property type="match status" value="1"/>
</dbReference>
<keyword evidence="3" id="KW-1185">Reference proteome</keyword>
<protein>
    <submittedName>
        <fullName evidence="2">Lipase (Class 3)</fullName>
    </submittedName>
</protein>
<organism evidence="2 3">
    <name type="scientific">Posidoniimonas corsicana</name>
    <dbReference type="NCBI Taxonomy" id="1938618"/>
    <lineage>
        <taxon>Bacteria</taxon>
        <taxon>Pseudomonadati</taxon>
        <taxon>Planctomycetota</taxon>
        <taxon>Planctomycetia</taxon>
        <taxon>Pirellulales</taxon>
        <taxon>Lacipirellulaceae</taxon>
        <taxon>Posidoniimonas</taxon>
    </lineage>
</organism>
<name>A0A5C5V2N3_9BACT</name>
<gene>
    <name evidence="2" type="ORF">KOR34_39600</name>
</gene>
<dbReference type="Pfam" id="PF01764">
    <property type="entry name" value="Lipase_3"/>
    <property type="match status" value="1"/>
</dbReference>
<dbReference type="SUPFAM" id="SSF53474">
    <property type="entry name" value="alpha/beta-Hydrolases"/>
    <property type="match status" value="1"/>
</dbReference>
<dbReference type="EMBL" id="SIHJ01000003">
    <property type="protein sequence ID" value="TWT32199.1"/>
    <property type="molecule type" value="Genomic_DNA"/>
</dbReference>
<sequence>MQRAISSVFVLWCAIGLASAVGGEELRTVGSMSTQREVDAVDLERYLAPEKQRTPSKTPVYNLELVEDDPLSAVEPESESQGSPALLYFNPYDNGDSIINGFLCAYLSDEIYADGLGYSQEWEDDFRLRLMAEGAEDVTFEHNATYGAELAAVWLPDAVIIVCRGSHMNGSTSQPWRDWIVDADDDAIQREIGGFKCHVHEGVWNATSSVYTWIRATALVAASDGRRVWLTGHSLGAATATIASARLHYDDGVPVQGLQTYGSFKVGDRDFKKVVEMPGADGGGISEFIQRWAVNGDFATTLFFRDFVPYKTRLGGTYRYYEHVGRTHQITRSGTFGAVDWDVDFDTEENTNMFALPDSVLPLGEHGDYFPALRMEIQRQLSAPAEQEVLDDLLRLE</sequence>
<dbReference type="RefSeq" id="WP_197531600.1">
    <property type="nucleotide sequence ID" value="NZ_SIHJ01000003.1"/>
</dbReference>
<evidence type="ECO:0000259" key="1">
    <source>
        <dbReference type="Pfam" id="PF01764"/>
    </source>
</evidence>
<evidence type="ECO:0000313" key="2">
    <source>
        <dbReference type="EMBL" id="TWT32199.1"/>
    </source>
</evidence>
<dbReference type="PANTHER" id="PTHR45856">
    <property type="entry name" value="ALPHA/BETA-HYDROLASES SUPERFAMILY PROTEIN"/>
    <property type="match status" value="1"/>
</dbReference>
<reference evidence="2 3" key="1">
    <citation type="submission" date="2019-02" db="EMBL/GenBank/DDBJ databases">
        <title>Deep-cultivation of Planctomycetes and their phenomic and genomic characterization uncovers novel biology.</title>
        <authorList>
            <person name="Wiegand S."/>
            <person name="Jogler M."/>
            <person name="Boedeker C."/>
            <person name="Pinto D."/>
            <person name="Vollmers J."/>
            <person name="Rivas-Marin E."/>
            <person name="Kohn T."/>
            <person name="Peeters S.H."/>
            <person name="Heuer A."/>
            <person name="Rast P."/>
            <person name="Oberbeckmann S."/>
            <person name="Bunk B."/>
            <person name="Jeske O."/>
            <person name="Meyerdierks A."/>
            <person name="Storesund J.E."/>
            <person name="Kallscheuer N."/>
            <person name="Luecker S."/>
            <person name="Lage O.M."/>
            <person name="Pohl T."/>
            <person name="Merkel B.J."/>
            <person name="Hornburger P."/>
            <person name="Mueller R.-W."/>
            <person name="Bruemmer F."/>
            <person name="Labrenz M."/>
            <person name="Spormann A.M."/>
            <person name="Op Den Camp H."/>
            <person name="Overmann J."/>
            <person name="Amann R."/>
            <person name="Jetten M.S.M."/>
            <person name="Mascher T."/>
            <person name="Medema M.H."/>
            <person name="Devos D.P."/>
            <person name="Kaster A.-K."/>
            <person name="Ovreas L."/>
            <person name="Rohde M."/>
            <person name="Galperin M.Y."/>
            <person name="Jogler C."/>
        </authorList>
    </citation>
    <scope>NUCLEOTIDE SEQUENCE [LARGE SCALE GENOMIC DNA]</scope>
    <source>
        <strain evidence="2 3">KOR34</strain>
    </source>
</reference>
<accession>A0A5C5V2N3</accession>
<comment type="caution">
    <text evidence="2">The sequence shown here is derived from an EMBL/GenBank/DDBJ whole genome shotgun (WGS) entry which is preliminary data.</text>
</comment>
<dbReference type="PANTHER" id="PTHR45856:SF24">
    <property type="entry name" value="FUNGAL LIPASE-LIKE DOMAIN-CONTAINING PROTEIN"/>
    <property type="match status" value="1"/>
</dbReference>